<accession>A0A0F9S5T9</accession>
<protein>
    <recommendedName>
        <fullName evidence="4">Tetratricopeptide repeat protein</fullName>
    </recommendedName>
</protein>
<comment type="caution">
    <text evidence="3">The sequence shown here is derived from an EMBL/GenBank/DDBJ whole genome shotgun (WGS) entry which is preliminary data.</text>
</comment>
<reference evidence="3" key="1">
    <citation type="journal article" date="2015" name="Nature">
        <title>Complex archaea that bridge the gap between prokaryotes and eukaryotes.</title>
        <authorList>
            <person name="Spang A."/>
            <person name="Saw J.H."/>
            <person name="Jorgensen S.L."/>
            <person name="Zaremba-Niedzwiedzka K."/>
            <person name="Martijn J."/>
            <person name="Lind A.E."/>
            <person name="van Eijk R."/>
            <person name="Schleper C."/>
            <person name="Guy L."/>
            <person name="Ettema T.J."/>
        </authorList>
    </citation>
    <scope>NUCLEOTIDE SEQUENCE</scope>
</reference>
<dbReference type="InterPro" id="IPR011990">
    <property type="entry name" value="TPR-like_helical_dom_sf"/>
</dbReference>
<evidence type="ECO:0000313" key="3">
    <source>
        <dbReference type="EMBL" id="KKN24683.1"/>
    </source>
</evidence>
<proteinExistence type="predicted"/>
<dbReference type="PANTHER" id="PTHR45586:SF1">
    <property type="entry name" value="LIPOPOLYSACCHARIDE ASSEMBLY PROTEIN B"/>
    <property type="match status" value="1"/>
</dbReference>
<keyword evidence="1" id="KW-0677">Repeat</keyword>
<dbReference type="PANTHER" id="PTHR45586">
    <property type="entry name" value="TPR REPEAT-CONTAINING PROTEIN PA4667"/>
    <property type="match status" value="1"/>
</dbReference>
<dbReference type="Pfam" id="PF13432">
    <property type="entry name" value="TPR_16"/>
    <property type="match status" value="1"/>
</dbReference>
<dbReference type="InterPro" id="IPR051012">
    <property type="entry name" value="CellSynth/LPSAsmb/PSIAsmb"/>
</dbReference>
<evidence type="ECO:0008006" key="4">
    <source>
        <dbReference type="Google" id="ProtNLM"/>
    </source>
</evidence>
<sequence>MKMKTRFLILATLCFSFAGFSQKKEMKTAEKALKDSNATAAKTALSSISAMMESAEDPKDQAEYYFLLGNTNGQLAKKGDNASLESAVTAYQKVIEIEEKSGKGKFSDDAKQQLTALTADLVNSAVEDNGNKKFEEAAEKLYLSYKISPQDTSYLYYAASSAVNGGHYEKALTYYEELQEVGYDGSGMIYKATNIETGEVEEMDKNQRDLMVKSGSYKDPADEKSPSKKAEIVKNTALIYTQLGQDDKALEAYQTARESNPDDVNLILNQANLYYKMGDKDKFKELMAEATAMAPDNPDLQYNIGVINMEQGNLEAAREAYKKTLEIDPGYTNAQLNLSTTYVNEGNELIDEMNALGNSKADVAKYDELKKKKDDLFTQGATVLEDALKTNPGNQGILTQLKNIYGAMGDNDNFMRLKNLLEESGGDAEATEEGK</sequence>
<dbReference type="AlphaFoldDB" id="A0A0F9S5T9"/>
<dbReference type="SUPFAM" id="SSF48452">
    <property type="entry name" value="TPR-like"/>
    <property type="match status" value="2"/>
</dbReference>
<name>A0A0F9S5T9_9ZZZZ</name>
<dbReference type="Pfam" id="PF13174">
    <property type="entry name" value="TPR_6"/>
    <property type="match status" value="2"/>
</dbReference>
<evidence type="ECO:0000256" key="2">
    <source>
        <dbReference type="ARBA" id="ARBA00022803"/>
    </source>
</evidence>
<organism evidence="3">
    <name type="scientific">marine sediment metagenome</name>
    <dbReference type="NCBI Taxonomy" id="412755"/>
    <lineage>
        <taxon>unclassified sequences</taxon>
        <taxon>metagenomes</taxon>
        <taxon>ecological metagenomes</taxon>
    </lineage>
</organism>
<dbReference type="PROSITE" id="PS50005">
    <property type="entry name" value="TPR"/>
    <property type="match status" value="2"/>
</dbReference>
<dbReference type="EMBL" id="LAZR01002864">
    <property type="protein sequence ID" value="KKN24683.1"/>
    <property type="molecule type" value="Genomic_DNA"/>
</dbReference>
<gene>
    <name evidence="3" type="ORF">LCGC14_0892390</name>
</gene>
<evidence type="ECO:0000256" key="1">
    <source>
        <dbReference type="ARBA" id="ARBA00022737"/>
    </source>
</evidence>
<dbReference type="SMART" id="SM00028">
    <property type="entry name" value="TPR"/>
    <property type="match status" value="5"/>
</dbReference>
<dbReference type="InterPro" id="IPR019734">
    <property type="entry name" value="TPR_rpt"/>
</dbReference>
<dbReference type="Gene3D" id="1.25.40.10">
    <property type="entry name" value="Tetratricopeptide repeat domain"/>
    <property type="match status" value="2"/>
</dbReference>
<keyword evidence="2" id="KW-0802">TPR repeat</keyword>